<reference evidence="1" key="2">
    <citation type="submission" date="2019-07" db="EMBL/GenBank/DDBJ databases">
        <authorList>
            <person name="Seetharam A."/>
            <person name="Woodhouse M."/>
            <person name="Cannon E."/>
        </authorList>
    </citation>
    <scope>NUCLEOTIDE SEQUENCE [LARGE SCALE GENOMIC DNA]</scope>
    <source>
        <strain evidence="1">cv. B73</strain>
    </source>
</reference>
<dbReference type="EnsemblPlants" id="Zm00001eb078420_T001">
    <property type="protein sequence ID" value="Zm00001eb078420_P001"/>
    <property type="gene ID" value="Zm00001eb078420"/>
</dbReference>
<dbReference type="Proteomes" id="UP000007305">
    <property type="component" value="Chromosome 2"/>
</dbReference>
<proteinExistence type="predicted"/>
<reference evidence="1" key="3">
    <citation type="submission" date="2021-05" db="UniProtKB">
        <authorList>
            <consortium name="EnsemblPlants"/>
        </authorList>
    </citation>
    <scope>IDENTIFICATION</scope>
    <source>
        <strain evidence="1">cv. B73</strain>
    </source>
</reference>
<dbReference type="Gramene" id="Zm00001eb003710_T001">
    <property type="protein sequence ID" value="Zm00001eb003710_P001"/>
    <property type="gene ID" value="Zm00001eb003710"/>
</dbReference>
<reference evidence="2" key="1">
    <citation type="submission" date="2015-12" db="EMBL/GenBank/DDBJ databases">
        <title>Update maize B73 reference genome by single molecule sequencing technologies.</title>
        <authorList>
            <consortium name="Maize Genome Sequencing Project"/>
            <person name="Ware D."/>
        </authorList>
    </citation>
    <scope>NUCLEOTIDE SEQUENCE [LARGE SCALE GENOMIC DNA]</scope>
    <source>
        <strain evidence="2">cv. B73</strain>
    </source>
</reference>
<organism evidence="1 2">
    <name type="scientific">Zea mays</name>
    <name type="common">Maize</name>
    <dbReference type="NCBI Taxonomy" id="4577"/>
    <lineage>
        <taxon>Eukaryota</taxon>
        <taxon>Viridiplantae</taxon>
        <taxon>Streptophyta</taxon>
        <taxon>Embryophyta</taxon>
        <taxon>Tracheophyta</taxon>
        <taxon>Spermatophyta</taxon>
        <taxon>Magnoliopsida</taxon>
        <taxon>Liliopsida</taxon>
        <taxon>Poales</taxon>
        <taxon>Poaceae</taxon>
        <taxon>PACMAD clade</taxon>
        <taxon>Panicoideae</taxon>
        <taxon>Andropogonodae</taxon>
        <taxon>Andropogoneae</taxon>
        <taxon>Tripsacinae</taxon>
        <taxon>Zea</taxon>
    </lineage>
</organism>
<dbReference type="Gramene" id="Zm00001eb078420_T001">
    <property type="protein sequence ID" value="Zm00001eb078420_P001"/>
    <property type="gene ID" value="Zm00001eb078420"/>
</dbReference>
<dbReference type="Proteomes" id="UP000007305">
    <property type="component" value="Chromosome 1"/>
</dbReference>
<keyword evidence="2" id="KW-1185">Reference proteome</keyword>
<name>A0A804ME08_MAIZE</name>
<sequence length="77" mass="8575">MGTPGYSHIALATTAYNKDLQVAVLQLLLVIELWWLPRVMELPCLLAVATTGFQKLPSPLRAIAFHQSPRCFLQPQS</sequence>
<accession>A0A804ME08</accession>
<dbReference type="AlphaFoldDB" id="A0A804ME08"/>
<evidence type="ECO:0000313" key="1">
    <source>
        <dbReference type="EnsemblPlants" id="Zm00001eb078420_P001"/>
    </source>
</evidence>
<dbReference type="EnsemblPlants" id="Zm00001eb003710_T001">
    <property type="protein sequence ID" value="Zm00001eb003710_P001"/>
    <property type="gene ID" value="Zm00001eb003710"/>
</dbReference>
<evidence type="ECO:0000313" key="2">
    <source>
        <dbReference type="Proteomes" id="UP000007305"/>
    </source>
</evidence>
<protein>
    <submittedName>
        <fullName evidence="1">Uncharacterized protein</fullName>
    </submittedName>
</protein>